<dbReference type="SUPFAM" id="SSF56747">
    <property type="entry name" value="Prim-pol domain"/>
    <property type="match status" value="1"/>
</dbReference>
<proteinExistence type="predicted"/>
<dbReference type="SMART" id="SM00942">
    <property type="entry name" value="PriCT_1"/>
    <property type="match status" value="1"/>
</dbReference>
<dbReference type="EMBL" id="LR797426">
    <property type="protein sequence ID" value="CAB4215749.1"/>
    <property type="molecule type" value="Genomic_DNA"/>
</dbReference>
<organism evidence="3">
    <name type="scientific">uncultured Caudovirales phage</name>
    <dbReference type="NCBI Taxonomy" id="2100421"/>
    <lineage>
        <taxon>Viruses</taxon>
        <taxon>Duplodnaviria</taxon>
        <taxon>Heunggongvirae</taxon>
        <taxon>Uroviricota</taxon>
        <taxon>Caudoviricetes</taxon>
        <taxon>Peduoviridae</taxon>
        <taxon>Maltschvirus</taxon>
        <taxon>Maltschvirus maltsch</taxon>
    </lineage>
</organism>
<reference evidence="3" key="1">
    <citation type="submission" date="2020-04" db="EMBL/GenBank/DDBJ databases">
        <authorList>
            <person name="Chiriac C."/>
            <person name="Salcher M."/>
            <person name="Ghai R."/>
            <person name="Kavagutti S V."/>
        </authorList>
    </citation>
    <scope>NUCLEOTIDE SEQUENCE</scope>
</reference>
<protein>
    <submittedName>
        <fullName evidence="3">Prim_Pol domain containing protein</fullName>
    </submittedName>
</protein>
<dbReference type="EMBL" id="LR797051">
    <property type="protein sequence ID" value="CAB4184218.1"/>
    <property type="molecule type" value="Genomic_DNA"/>
</dbReference>
<dbReference type="EMBL" id="LR798412">
    <property type="protein sequence ID" value="CAB5230184.1"/>
    <property type="molecule type" value="Genomic_DNA"/>
</dbReference>
<feature type="domain" description="DNA primase/polymerase bifunctional N-terminal" evidence="2">
    <location>
        <begin position="8"/>
        <end position="161"/>
    </location>
</feature>
<feature type="domain" description="Primase C-terminal 1" evidence="1">
    <location>
        <begin position="181"/>
        <end position="247"/>
    </location>
</feature>
<dbReference type="InterPro" id="IPR027417">
    <property type="entry name" value="P-loop_NTPase"/>
</dbReference>
<sequence>MTTKAEAALFYASWGWHVIPVVPNGKVPATQHGVKDATTDLEQITRWWAQNPDFNIGIAAGERSGIVVFDIDPRNGGDNSWAAWTENHGSVPDGAMQITAGGGFHHIADYNPEIRSCKLTEGVDLLADGRYFVAFPSTIEGRSYEWEASSDPFDGVAPFKVPQTWMNAYNAMRKPAERQQLTTGGGLIQGSRNNGLTALGGAMRRYGMTEAEIMAALAIANETRCEIPLPSSELAQIVKSVSRYEPESDVAASTSIGSEAADAILAATRAETQEYFFTRATSYLGQPAPIKWIVKGWVPDLAVTMIYGESGGGKTFLALDIACHIAAGLDWHGHRTKKGISVYMAGEGNYGIRQRVASWCKANNIDRLDNLLISNKAIDMDSPAASAQIIKAVRELTTEDAVQITIDTVNNHMTGNENDAKDTRNMLNAVQIVGRALNAGMCLVHHTGNAVEAKHRARGSSAWKASMDSQIMVTKKDGLIEVSCTKMKDTEEPQTFWGKLQPVALGWFDEDGEEIKGAVFAIENNVPEQKPKLESENSKDIRKFTNAWWSSGAEDNNGNPYLSRSALIDYLMSNEGLSEATAKTYSQASKQGRLIYNLLNSQIIQAQAHGWVVSDNVTAASMMLRKAEK</sequence>
<evidence type="ECO:0000313" key="3">
    <source>
        <dbReference type="EMBL" id="CAB4153144.1"/>
    </source>
</evidence>
<evidence type="ECO:0000313" key="6">
    <source>
        <dbReference type="EMBL" id="CAB5230184.1"/>
    </source>
</evidence>
<dbReference type="Pfam" id="PF08708">
    <property type="entry name" value="PriCT_1"/>
    <property type="match status" value="1"/>
</dbReference>
<dbReference type="SMART" id="SM00943">
    <property type="entry name" value="Prim-Pol"/>
    <property type="match status" value="1"/>
</dbReference>
<dbReference type="EMBL" id="LR796580">
    <property type="protein sequence ID" value="CAB4153144.1"/>
    <property type="molecule type" value="Genomic_DNA"/>
</dbReference>
<dbReference type="Gene3D" id="3.40.50.300">
    <property type="entry name" value="P-loop containing nucleotide triphosphate hydrolases"/>
    <property type="match status" value="1"/>
</dbReference>
<evidence type="ECO:0000259" key="2">
    <source>
        <dbReference type="SMART" id="SM00943"/>
    </source>
</evidence>
<dbReference type="Pfam" id="PF09250">
    <property type="entry name" value="Prim-Pol"/>
    <property type="match status" value="1"/>
</dbReference>
<dbReference type="Pfam" id="PF13481">
    <property type="entry name" value="AAA_25"/>
    <property type="match status" value="1"/>
</dbReference>
<gene>
    <name evidence="4" type="ORF">UFOVP1108_47</name>
    <name evidence="5" type="ORF">UFOVP1472_50</name>
    <name evidence="6" type="ORF">UFOVP1559_38</name>
    <name evidence="3" type="ORF">UFOVP604_47</name>
</gene>
<evidence type="ECO:0000313" key="4">
    <source>
        <dbReference type="EMBL" id="CAB4184218.1"/>
    </source>
</evidence>
<accession>A0A6J5N228</accession>
<dbReference type="SUPFAM" id="SSF52540">
    <property type="entry name" value="P-loop containing nucleoside triphosphate hydrolases"/>
    <property type="match status" value="1"/>
</dbReference>
<dbReference type="Gene3D" id="3.30.720.160">
    <property type="entry name" value="Bifunctional DNA primase/polymerase, N-terminal"/>
    <property type="match status" value="1"/>
</dbReference>
<dbReference type="InterPro" id="IPR015330">
    <property type="entry name" value="DNA_primase/pol_bifunc_N"/>
</dbReference>
<dbReference type="CDD" id="cd04859">
    <property type="entry name" value="Prim_Pol"/>
    <property type="match status" value="1"/>
</dbReference>
<dbReference type="InterPro" id="IPR014820">
    <property type="entry name" value="PriCT_1"/>
</dbReference>
<evidence type="ECO:0000313" key="5">
    <source>
        <dbReference type="EMBL" id="CAB4215749.1"/>
    </source>
</evidence>
<evidence type="ECO:0000259" key="1">
    <source>
        <dbReference type="SMART" id="SM00942"/>
    </source>
</evidence>
<name>A0A6J5N228_9CAUD</name>